<dbReference type="GO" id="GO:0006749">
    <property type="term" value="P:glutathione metabolic process"/>
    <property type="evidence" value="ECO:0007669"/>
    <property type="project" value="TreeGrafter"/>
</dbReference>
<dbReference type="InterPro" id="IPR036249">
    <property type="entry name" value="Thioredoxin-like_sf"/>
</dbReference>
<dbReference type="InterPro" id="IPR001853">
    <property type="entry name" value="DSBA-like_thioredoxin_dom"/>
</dbReference>
<dbReference type="InterPro" id="IPR051924">
    <property type="entry name" value="GST_Kappa/NadH"/>
</dbReference>
<dbReference type="GO" id="GO:0004602">
    <property type="term" value="F:glutathione peroxidase activity"/>
    <property type="evidence" value="ECO:0007669"/>
    <property type="project" value="TreeGrafter"/>
</dbReference>
<protein>
    <recommendedName>
        <fullName evidence="1">DSBA-like thioredoxin domain-containing protein</fullName>
    </recommendedName>
</protein>
<evidence type="ECO:0000313" key="2">
    <source>
        <dbReference type="EMBL" id="KAJ3220562.1"/>
    </source>
</evidence>
<reference evidence="2" key="1">
    <citation type="submission" date="2020-05" db="EMBL/GenBank/DDBJ databases">
        <title>Phylogenomic resolution of chytrid fungi.</title>
        <authorList>
            <person name="Stajich J.E."/>
            <person name="Amses K."/>
            <person name="Simmons R."/>
            <person name="Seto K."/>
            <person name="Myers J."/>
            <person name="Bonds A."/>
            <person name="Quandt C.A."/>
            <person name="Barry K."/>
            <person name="Liu P."/>
            <person name="Grigoriev I."/>
            <person name="Longcore J.E."/>
            <person name="James T.Y."/>
        </authorList>
    </citation>
    <scope>NUCLEOTIDE SEQUENCE</scope>
    <source>
        <strain evidence="2">JEL0476</strain>
    </source>
</reference>
<feature type="domain" description="DSBA-like thioredoxin" evidence="1">
    <location>
        <begin position="2"/>
        <end position="137"/>
    </location>
</feature>
<gene>
    <name evidence="2" type="ORF">HK099_004209</name>
</gene>
<dbReference type="Gene3D" id="3.40.30.10">
    <property type="entry name" value="Glutaredoxin"/>
    <property type="match status" value="2"/>
</dbReference>
<dbReference type="PANTHER" id="PTHR42943">
    <property type="entry name" value="GLUTATHIONE S-TRANSFERASE KAPPA"/>
    <property type="match status" value="1"/>
</dbReference>
<dbReference type="GO" id="GO:0004364">
    <property type="term" value="F:glutathione transferase activity"/>
    <property type="evidence" value="ECO:0007669"/>
    <property type="project" value="TreeGrafter"/>
</dbReference>
<dbReference type="SUPFAM" id="SSF52833">
    <property type="entry name" value="Thioredoxin-like"/>
    <property type="match status" value="2"/>
</dbReference>
<name>A0AAD5XYC7_9FUNG</name>
<keyword evidence="3" id="KW-1185">Reference proteome</keyword>
<evidence type="ECO:0000313" key="3">
    <source>
        <dbReference type="Proteomes" id="UP001211065"/>
    </source>
</evidence>
<dbReference type="GO" id="GO:0005739">
    <property type="term" value="C:mitochondrion"/>
    <property type="evidence" value="ECO:0007669"/>
    <property type="project" value="TreeGrafter"/>
</dbReference>
<proteinExistence type="predicted"/>
<accession>A0AAD5XYC7</accession>
<dbReference type="Proteomes" id="UP001211065">
    <property type="component" value="Unassembled WGS sequence"/>
</dbReference>
<evidence type="ECO:0000259" key="1">
    <source>
        <dbReference type="Pfam" id="PF01323"/>
    </source>
</evidence>
<dbReference type="GO" id="GO:0005777">
    <property type="term" value="C:peroxisome"/>
    <property type="evidence" value="ECO:0007669"/>
    <property type="project" value="TreeGrafter"/>
</dbReference>
<comment type="caution">
    <text evidence="2">The sequence shown here is derived from an EMBL/GenBank/DDBJ whole genome shotgun (WGS) entry which is preliminary data.</text>
</comment>
<dbReference type="PANTHER" id="PTHR42943:SF2">
    <property type="entry name" value="GLUTATHIONE S-TRANSFERASE KAPPA 1"/>
    <property type="match status" value="1"/>
</dbReference>
<dbReference type="EMBL" id="JADGJW010000291">
    <property type="protein sequence ID" value="KAJ3220562.1"/>
    <property type="molecule type" value="Genomic_DNA"/>
</dbReference>
<sequence>MQIEFYYDIVCPFAYIASTRVEEAVGRHNGIVIWKPVLLGGIYDLIKAEQGKAGSASDVMPVNKKIAFSKDLERTIKRYKIDLNFHKNHPVKSLNAQRLLTYFKNQNKRKILSHKFFEAYWVKNLEVDKFEVLFKIVHECFGDFDKEDFLKTVSLLTITHLSFCIVLMAPGVPYFVIKSNEGGLSCFWGQDRIHFVESAITGRSIPQDRLYITKPLKFPQRIKFFFDFSSPWAFVGYMQLKRLKVEFGNLLEIECFPILLGKLFQNIGTPNMPALAMTSQ</sequence>
<dbReference type="Pfam" id="PF01323">
    <property type="entry name" value="DSBA"/>
    <property type="match status" value="1"/>
</dbReference>
<dbReference type="AlphaFoldDB" id="A0AAD5XYC7"/>
<organism evidence="2 3">
    <name type="scientific">Clydaea vesicula</name>
    <dbReference type="NCBI Taxonomy" id="447962"/>
    <lineage>
        <taxon>Eukaryota</taxon>
        <taxon>Fungi</taxon>
        <taxon>Fungi incertae sedis</taxon>
        <taxon>Chytridiomycota</taxon>
        <taxon>Chytridiomycota incertae sedis</taxon>
        <taxon>Chytridiomycetes</taxon>
        <taxon>Lobulomycetales</taxon>
        <taxon>Lobulomycetaceae</taxon>
        <taxon>Clydaea</taxon>
    </lineage>
</organism>